<dbReference type="GO" id="GO:0005829">
    <property type="term" value="C:cytosol"/>
    <property type="evidence" value="ECO:0007669"/>
    <property type="project" value="TreeGrafter"/>
</dbReference>
<keyword evidence="9" id="KW-1185">Reference proteome</keyword>
<accession>A0A7W9CH63</accession>
<protein>
    <recommendedName>
        <fullName evidence="4 7">dTDP-4-dehydrorhamnose 3,5-epimerase</fullName>
        <ecNumber evidence="3 7">5.1.3.13</ecNumber>
    </recommendedName>
    <alternativeName>
        <fullName evidence="7">Thymidine diphospho-4-keto-rhamnose 3,5-epimerase</fullName>
    </alternativeName>
</protein>
<dbReference type="UniPathway" id="UPA00124"/>
<dbReference type="PANTHER" id="PTHR21047">
    <property type="entry name" value="DTDP-6-DEOXY-D-GLUCOSE-3,5 EPIMERASE"/>
    <property type="match status" value="1"/>
</dbReference>
<dbReference type="SUPFAM" id="SSF51182">
    <property type="entry name" value="RmlC-like cupins"/>
    <property type="match status" value="1"/>
</dbReference>
<evidence type="ECO:0000256" key="2">
    <source>
        <dbReference type="ARBA" id="ARBA00001997"/>
    </source>
</evidence>
<evidence type="ECO:0000313" key="8">
    <source>
        <dbReference type="EMBL" id="MBB5745308.1"/>
    </source>
</evidence>
<evidence type="ECO:0000256" key="5">
    <source>
        <dbReference type="PIRSR" id="PIRSR600888-1"/>
    </source>
</evidence>
<dbReference type="AlphaFoldDB" id="A0A7W9CH63"/>
<feature type="site" description="Participates in a stacking interaction with the thymidine ring of dTDP-4-oxo-6-deoxyglucose" evidence="6">
    <location>
        <position position="141"/>
    </location>
</feature>
<dbReference type="EMBL" id="JACHOR010000001">
    <property type="protein sequence ID" value="MBB5745308.1"/>
    <property type="molecule type" value="Genomic_DNA"/>
</dbReference>
<dbReference type="InterPro" id="IPR014710">
    <property type="entry name" value="RmlC-like_jellyroll"/>
</dbReference>
<dbReference type="GO" id="GO:0000271">
    <property type="term" value="P:polysaccharide biosynthetic process"/>
    <property type="evidence" value="ECO:0007669"/>
    <property type="project" value="TreeGrafter"/>
</dbReference>
<sequence length="186" mass="20815">MSKFEVTPTAISDVKVIKPRAFEDPRGYFMETYTRSELVPLGVDQVFVQDNQSLSRDIGTLRGLHYQLPPFAQDKLVRCIRGRIWDVAVDIRRSSPTFRQWVGVELSADNRLQLLVPVGFAHAFLTLEPDTEVVYKVSAGYSAAHDAGIRWDDPDIDIDWPLPSSQPVLSAKDGVLPALSDAIVFD</sequence>
<comment type="caution">
    <text evidence="8">The sequence shown here is derived from an EMBL/GenBank/DDBJ whole genome shotgun (WGS) entry which is preliminary data.</text>
</comment>
<dbReference type="RefSeq" id="WP_183212203.1">
    <property type="nucleotide sequence ID" value="NZ_JACHOR010000001.1"/>
</dbReference>
<comment type="function">
    <text evidence="2 7">Catalyzes the epimerization of the C3' and C5'positions of dTDP-6-deoxy-D-xylo-4-hexulose, forming dTDP-6-deoxy-L-lyxo-4-hexulose.</text>
</comment>
<comment type="similarity">
    <text evidence="7">Belongs to the dTDP-4-dehydrorhamnose 3,5-epimerase family.</text>
</comment>
<dbReference type="Pfam" id="PF00908">
    <property type="entry name" value="dTDP_sugar_isom"/>
    <property type="match status" value="1"/>
</dbReference>
<comment type="subunit">
    <text evidence="7">Homodimer.</text>
</comment>
<evidence type="ECO:0000256" key="1">
    <source>
        <dbReference type="ARBA" id="ARBA00001298"/>
    </source>
</evidence>
<name>A0A7W9CH63_9CAUL</name>
<dbReference type="GO" id="GO:0008830">
    <property type="term" value="F:dTDP-4-dehydrorhamnose 3,5-epimerase activity"/>
    <property type="evidence" value="ECO:0007669"/>
    <property type="project" value="UniProtKB-UniRule"/>
</dbReference>
<dbReference type="InterPro" id="IPR011051">
    <property type="entry name" value="RmlC_Cupin_sf"/>
</dbReference>
<organism evidence="8 9">
    <name type="scientific">Brevundimonas variabilis</name>
    <dbReference type="NCBI Taxonomy" id="74312"/>
    <lineage>
        <taxon>Bacteria</taxon>
        <taxon>Pseudomonadati</taxon>
        <taxon>Pseudomonadota</taxon>
        <taxon>Alphaproteobacteria</taxon>
        <taxon>Caulobacterales</taxon>
        <taxon>Caulobacteraceae</taxon>
        <taxon>Brevundimonas</taxon>
    </lineage>
</organism>
<comment type="pathway">
    <text evidence="7">Carbohydrate biosynthesis; dTDP-L-rhamnose biosynthesis.</text>
</comment>
<dbReference type="EC" id="5.1.3.13" evidence="3 7"/>
<evidence type="ECO:0000256" key="3">
    <source>
        <dbReference type="ARBA" id="ARBA00012098"/>
    </source>
</evidence>
<dbReference type="PANTHER" id="PTHR21047:SF2">
    <property type="entry name" value="THYMIDINE DIPHOSPHO-4-KETO-RHAMNOSE 3,5-EPIMERASE"/>
    <property type="match status" value="1"/>
</dbReference>
<dbReference type="Proteomes" id="UP000545037">
    <property type="component" value="Unassembled WGS sequence"/>
</dbReference>
<dbReference type="NCBIfam" id="TIGR01221">
    <property type="entry name" value="rmlC"/>
    <property type="match status" value="1"/>
</dbReference>
<evidence type="ECO:0000313" key="9">
    <source>
        <dbReference type="Proteomes" id="UP000545037"/>
    </source>
</evidence>
<dbReference type="InterPro" id="IPR000888">
    <property type="entry name" value="RmlC-like"/>
</dbReference>
<comment type="catalytic activity">
    <reaction evidence="1 7">
        <text>dTDP-4-dehydro-6-deoxy-alpha-D-glucose = dTDP-4-dehydro-beta-L-rhamnose</text>
        <dbReference type="Rhea" id="RHEA:16969"/>
        <dbReference type="ChEBI" id="CHEBI:57649"/>
        <dbReference type="ChEBI" id="CHEBI:62830"/>
        <dbReference type="EC" id="5.1.3.13"/>
    </reaction>
</comment>
<feature type="active site" description="Proton donor" evidence="5">
    <location>
        <position position="135"/>
    </location>
</feature>
<reference evidence="8 9" key="1">
    <citation type="submission" date="2020-08" db="EMBL/GenBank/DDBJ databases">
        <title>Genomic Encyclopedia of Type Strains, Phase IV (KMG-IV): sequencing the most valuable type-strain genomes for metagenomic binning, comparative biology and taxonomic classification.</title>
        <authorList>
            <person name="Goeker M."/>
        </authorList>
    </citation>
    <scope>NUCLEOTIDE SEQUENCE [LARGE SCALE GENOMIC DNA]</scope>
    <source>
        <strain evidence="8 9">DSM 4737</strain>
    </source>
</reference>
<gene>
    <name evidence="8" type="ORF">GGR13_000880</name>
</gene>
<evidence type="ECO:0000256" key="6">
    <source>
        <dbReference type="PIRSR" id="PIRSR600888-3"/>
    </source>
</evidence>
<dbReference type="Gene3D" id="2.60.120.10">
    <property type="entry name" value="Jelly Rolls"/>
    <property type="match status" value="1"/>
</dbReference>
<keyword evidence="7 8" id="KW-0413">Isomerase</keyword>
<proteinExistence type="inferred from homology"/>
<evidence type="ECO:0000256" key="4">
    <source>
        <dbReference type="ARBA" id="ARBA00019595"/>
    </source>
</evidence>
<dbReference type="GO" id="GO:0019305">
    <property type="term" value="P:dTDP-rhamnose biosynthetic process"/>
    <property type="evidence" value="ECO:0007669"/>
    <property type="project" value="UniProtKB-UniRule"/>
</dbReference>
<dbReference type="CDD" id="cd00438">
    <property type="entry name" value="cupin_RmlC"/>
    <property type="match status" value="1"/>
</dbReference>
<evidence type="ECO:0000256" key="7">
    <source>
        <dbReference type="RuleBase" id="RU364069"/>
    </source>
</evidence>
<feature type="active site" description="Proton acceptor" evidence="5">
    <location>
        <position position="65"/>
    </location>
</feature>